<evidence type="ECO:0000313" key="4">
    <source>
        <dbReference type="EMBL" id="GEU58892.1"/>
    </source>
</evidence>
<dbReference type="EMBL" id="BKCJ010004077">
    <property type="protein sequence ID" value="GEU58892.1"/>
    <property type="molecule type" value="Genomic_DNA"/>
</dbReference>
<evidence type="ECO:0000259" key="3">
    <source>
        <dbReference type="Pfam" id="PF22936"/>
    </source>
</evidence>
<feature type="region of interest" description="Disordered" evidence="1">
    <location>
        <begin position="334"/>
        <end position="362"/>
    </location>
</feature>
<organism evidence="4">
    <name type="scientific">Tanacetum cinerariifolium</name>
    <name type="common">Dalmatian daisy</name>
    <name type="synonym">Chrysanthemum cinerariifolium</name>
    <dbReference type="NCBI Taxonomy" id="118510"/>
    <lineage>
        <taxon>Eukaryota</taxon>
        <taxon>Viridiplantae</taxon>
        <taxon>Streptophyta</taxon>
        <taxon>Embryophyta</taxon>
        <taxon>Tracheophyta</taxon>
        <taxon>Spermatophyta</taxon>
        <taxon>Magnoliopsida</taxon>
        <taxon>eudicotyledons</taxon>
        <taxon>Gunneridae</taxon>
        <taxon>Pentapetalae</taxon>
        <taxon>asterids</taxon>
        <taxon>campanulids</taxon>
        <taxon>Asterales</taxon>
        <taxon>Asteraceae</taxon>
        <taxon>Asteroideae</taxon>
        <taxon>Anthemideae</taxon>
        <taxon>Anthemidinae</taxon>
        <taxon>Tanacetum</taxon>
    </lineage>
</organism>
<accession>A0A6L2LE68</accession>
<dbReference type="InterPro" id="IPR054722">
    <property type="entry name" value="PolX-like_BBD"/>
</dbReference>
<name>A0A6L2LE68_TANCI</name>
<gene>
    <name evidence="4" type="ORF">Tci_030870</name>
</gene>
<dbReference type="Pfam" id="PF14223">
    <property type="entry name" value="Retrotran_gag_2"/>
    <property type="match status" value="1"/>
</dbReference>
<reference evidence="4" key="1">
    <citation type="journal article" date="2019" name="Sci. Rep.">
        <title>Draft genome of Tanacetum cinerariifolium, the natural source of mosquito coil.</title>
        <authorList>
            <person name="Yamashiro T."/>
            <person name="Shiraishi A."/>
            <person name="Satake H."/>
            <person name="Nakayama K."/>
        </authorList>
    </citation>
    <scope>NUCLEOTIDE SEQUENCE</scope>
</reference>
<sequence length="859" mass="96009">MEHYLCHTDYPIWQVIQNGNGLVSVTTNTNGMINMLPSKTAEEVVARKRERKARTTLLMALLEDHLAKFHKMVDAKEMWEAIKSRFGGNDESKKMQKYLLKQQFEGFFVSSSKGLHKGYDRLQTLLSQLEIHGAGVSHEDANQKFLRSLPSSWSQVTLIMRTKPGLGTLSFDDLYNNLRVFKHDVKGTTASSSSNTQNVAFVYADNTNSTNDVSTAYSVSSPSVLNSQKEGSASYTDEINDDDLEEMDLKWQVAMISTRIKKYHKRTGRKLAKWNQDSKKRKGGYNGDRAKDNGRIPAYQDDSKALVTMDGEDIDWSGHVEEHTQNFAMMAYSSNNSGSDNETLVDESDSKPVEYASSDSNSRVEITTSMPATVKDTPKVVSKPKVWTDTPIIEEYESDRDDDLVSNVTEEKEKPSFTFTDTTKHDDPYKALKDKGIIDSGCSSHMTGNKTHLADYQEFKGGSVAFGGSNGRITGKGKIKADRNAIQGLLLGQDSELCESTLTDFTYGFIWTYLCLKEANHSACTQATDDQGAHSEEINLHDEHFVLPIWSAYSTTVKSSGDKLKRMRNQLVSTNLLTVVSVPVGAVGPSRALNDDEPSYPEDLLIPHLEDIFASPSEWIFTNSSNDDKGVVTDYNNLETTVNVNPTSTTRIHTIHPKTQILGDPMIEAIRIFLAFASYMGFIVYQMDVKSAFMYGTIDEVYVTQPLGFVDPKFPNKVYKVVKALYGLHQAHRAWFQMSSMGKLTFFLGLQVKQKEDGIFISQDKYVAEILKKFDFLNVKTASTPIETQKPLVKDKEAANVDVHLIDSDYVGANLDRKSTIGGCQFLGKRLISWQCKKQTIVVTSTTKAEYVVDAHSCG</sequence>
<protein>
    <submittedName>
        <fullName evidence="4">Uncharacterized protein</fullName>
    </submittedName>
</protein>
<proteinExistence type="predicted"/>
<dbReference type="Pfam" id="PF22936">
    <property type="entry name" value="Pol_BBD"/>
    <property type="match status" value="1"/>
</dbReference>
<dbReference type="CDD" id="cd09272">
    <property type="entry name" value="RNase_HI_RT_Ty1"/>
    <property type="match status" value="1"/>
</dbReference>
<evidence type="ECO:0000256" key="1">
    <source>
        <dbReference type="SAM" id="MobiDB-lite"/>
    </source>
</evidence>
<feature type="region of interest" description="Disordered" evidence="1">
    <location>
        <begin position="271"/>
        <end position="296"/>
    </location>
</feature>
<comment type="caution">
    <text evidence="4">The sequence shown here is derived from an EMBL/GenBank/DDBJ whole genome shotgun (WGS) entry which is preliminary data.</text>
</comment>
<dbReference type="InterPro" id="IPR013103">
    <property type="entry name" value="RVT_2"/>
</dbReference>
<evidence type="ECO:0000259" key="2">
    <source>
        <dbReference type="Pfam" id="PF07727"/>
    </source>
</evidence>
<dbReference type="Pfam" id="PF07727">
    <property type="entry name" value="RVT_2"/>
    <property type="match status" value="1"/>
</dbReference>
<dbReference type="AlphaFoldDB" id="A0A6L2LE68"/>
<feature type="domain" description="Reverse transcriptase Ty1/copia-type" evidence="2">
    <location>
        <begin position="667"/>
        <end position="738"/>
    </location>
</feature>
<feature type="domain" description="Retrovirus-related Pol polyprotein from transposon TNT 1-94-like beta-barrel" evidence="3">
    <location>
        <begin position="437"/>
        <end position="483"/>
    </location>
</feature>